<accession>A0AAI8YIZ5</accession>
<dbReference type="EMBL" id="CAUWAG010000008">
    <property type="protein sequence ID" value="CAJ2506363.1"/>
    <property type="molecule type" value="Genomic_DNA"/>
</dbReference>
<comment type="caution">
    <text evidence="1">The sequence shown here is derived from an EMBL/GenBank/DDBJ whole genome shotgun (WGS) entry which is preliminary data.</text>
</comment>
<proteinExistence type="predicted"/>
<evidence type="ECO:0000313" key="2">
    <source>
        <dbReference type="Proteomes" id="UP001295740"/>
    </source>
</evidence>
<name>A0AAI8YIZ5_9PEZI</name>
<organism evidence="1 2">
    <name type="scientific">Anthostomella pinea</name>
    <dbReference type="NCBI Taxonomy" id="933095"/>
    <lineage>
        <taxon>Eukaryota</taxon>
        <taxon>Fungi</taxon>
        <taxon>Dikarya</taxon>
        <taxon>Ascomycota</taxon>
        <taxon>Pezizomycotina</taxon>
        <taxon>Sordariomycetes</taxon>
        <taxon>Xylariomycetidae</taxon>
        <taxon>Xylariales</taxon>
        <taxon>Xylariaceae</taxon>
        <taxon>Anthostomella</taxon>
    </lineage>
</organism>
<protein>
    <submittedName>
        <fullName evidence="1">Uu.00g004930.m01.CDS01</fullName>
    </submittedName>
</protein>
<gene>
    <name evidence="1" type="ORF">KHLLAP_LOCUS6831</name>
</gene>
<keyword evidence="2" id="KW-1185">Reference proteome</keyword>
<reference evidence="1" key="1">
    <citation type="submission" date="2023-10" db="EMBL/GenBank/DDBJ databases">
        <authorList>
            <person name="Hackl T."/>
        </authorList>
    </citation>
    <scope>NUCLEOTIDE SEQUENCE</scope>
</reference>
<evidence type="ECO:0000313" key="1">
    <source>
        <dbReference type="EMBL" id="CAJ2506363.1"/>
    </source>
</evidence>
<sequence>MACIGISYGGRAFFVEKPTSWQDLLQTASIKFGLSINEVKDFRAFYCMDMSGTLPRWDLDHTAWAGVRANSCIYFESAIDSSWSASVVSPTSVSEKRMARRSEP</sequence>
<dbReference type="Proteomes" id="UP001295740">
    <property type="component" value="Unassembled WGS sequence"/>
</dbReference>
<dbReference type="AlphaFoldDB" id="A0AAI8YIZ5"/>